<evidence type="ECO:0000313" key="3">
    <source>
        <dbReference type="Proteomes" id="UP000252884"/>
    </source>
</evidence>
<dbReference type="AlphaFoldDB" id="A0A368XWA8"/>
<reference evidence="2 3" key="1">
    <citation type="submission" date="2018-07" db="EMBL/GenBank/DDBJ databases">
        <title>Genomic Encyclopedia of Type Strains, Phase IV (KMG-IV): sequencing the most valuable type-strain genomes for metagenomic binning, comparative biology and taxonomic classification.</title>
        <authorList>
            <person name="Goeker M."/>
        </authorList>
    </citation>
    <scope>NUCLEOTIDE SEQUENCE [LARGE SCALE GENOMIC DNA]</scope>
    <source>
        <strain evidence="2 3">DSM 21634</strain>
    </source>
</reference>
<dbReference type="RefSeq" id="WP_114468583.1">
    <property type="nucleotide sequence ID" value="NZ_QPJK01000004.1"/>
</dbReference>
<name>A0A368XWA8_9BURK</name>
<keyword evidence="1" id="KW-0732">Signal</keyword>
<feature type="signal peptide" evidence="1">
    <location>
        <begin position="1"/>
        <end position="24"/>
    </location>
</feature>
<sequence length="199" mass="19812">MALSTRQRWMLYGLAALGTGAAMLAVQPPDDAAAPALSAPASRPARSAAATAPALPTAALALPQRPYTEAGRSPFGDPAAAAATAAAAQAAAAAAPAVPAMASAPARPAAPALPFTFLGRWTENGLTTVLLAHGARQLSAVAGRPLTPDYMVEHIGERELRLLHVPTGTRHALALVAGRSAAAAAPGALPAAAESEEQN</sequence>
<proteinExistence type="predicted"/>
<organism evidence="2 3">
    <name type="scientific">Pseudorhodoferax soli</name>
    <dbReference type="NCBI Taxonomy" id="545864"/>
    <lineage>
        <taxon>Bacteria</taxon>
        <taxon>Pseudomonadati</taxon>
        <taxon>Pseudomonadota</taxon>
        <taxon>Betaproteobacteria</taxon>
        <taxon>Burkholderiales</taxon>
        <taxon>Comamonadaceae</taxon>
    </lineage>
</organism>
<feature type="chain" id="PRO_5017076538" evidence="1">
    <location>
        <begin position="25"/>
        <end position="199"/>
    </location>
</feature>
<dbReference type="OrthoDB" id="8908059at2"/>
<dbReference type="EMBL" id="QPJK01000004">
    <property type="protein sequence ID" value="RCW71338.1"/>
    <property type="molecule type" value="Genomic_DNA"/>
</dbReference>
<evidence type="ECO:0000313" key="2">
    <source>
        <dbReference type="EMBL" id="RCW71338.1"/>
    </source>
</evidence>
<accession>A0A368XWA8</accession>
<comment type="caution">
    <text evidence="2">The sequence shown here is derived from an EMBL/GenBank/DDBJ whole genome shotgun (WGS) entry which is preliminary data.</text>
</comment>
<dbReference type="Proteomes" id="UP000252884">
    <property type="component" value="Unassembled WGS sequence"/>
</dbReference>
<gene>
    <name evidence="2" type="ORF">DES41_104157</name>
</gene>
<keyword evidence="3" id="KW-1185">Reference proteome</keyword>
<evidence type="ECO:0000256" key="1">
    <source>
        <dbReference type="SAM" id="SignalP"/>
    </source>
</evidence>
<protein>
    <submittedName>
        <fullName evidence="2">Uncharacterized protein</fullName>
    </submittedName>
</protein>